<proteinExistence type="predicted"/>
<protein>
    <submittedName>
        <fullName evidence="1">Putative DNA polymerase III</fullName>
    </submittedName>
</protein>
<organism evidence="1 2">
    <name type="scientific">Erwinia phage vB_EamM_Yoloswag</name>
    <dbReference type="NCBI Taxonomy" id="1958956"/>
    <lineage>
        <taxon>Viruses</taxon>
        <taxon>Duplodnaviria</taxon>
        <taxon>Heunggongvirae</taxon>
        <taxon>Uroviricota</taxon>
        <taxon>Caudoviricetes</taxon>
        <taxon>Yoloswagvirus</taxon>
        <taxon>Yoloswagvirus yoloswag</taxon>
    </lineage>
</organism>
<gene>
    <name evidence="1" type="ORF">YOLOSWAG_166</name>
</gene>
<dbReference type="Proteomes" id="UP000221250">
    <property type="component" value="Segment"/>
</dbReference>
<reference evidence="1 2" key="1">
    <citation type="submission" date="2017-01" db="EMBL/GenBank/DDBJ databases">
        <authorList>
            <person name="Mah S.A."/>
            <person name="Swanson W.J."/>
            <person name="Moy G.W."/>
            <person name="Vacquier V.D."/>
        </authorList>
    </citation>
    <scope>NUCLEOTIDE SEQUENCE [LARGE SCALE GENOMIC DNA]</scope>
</reference>
<sequence length="392" mass="43932">MKKCRLPKKISPSCAISLDGNILSDILKRVDSVTRFSESADKLTHIHLMVTYDSDVFVLGRTPDTFVAYHVAGATADRDTVFNIDPIQLAGLINKRGQLDLAFDGKMIQMTAKTGKYKSDFKVRQLSEEQIPMVEEGLRHHIKGGHEMSREVIDKMTTGIRYARLKDPITASTVICRVECTGKDIRVQSPGNWTSARYIAPLQKQTDKFRFSLTSEMFDLVSKFCAEERVNFHVDSSSFAAESDSFVLTLPPIQANDEDYRFIDNMLAQLGNPLVGVVVKGDLQAPFTNIATLLDKKGGTNAHILIKKKEFRIKFGNDSGSVQDSLTLGKPVEKEIATMMDMRIVREMLKNIGREERHAMGFHGSSIKNLKAFSLNYKFDGDTLLYFGYLPA</sequence>
<evidence type="ECO:0000313" key="1">
    <source>
        <dbReference type="EMBL" id="AQT28645.1"/>
    </source>
</evidence>
<name>A0A1S6L389_9CAUD</name>
<evidence type="ECO:0000313" key="2">
    <source>
        <dbReference type="Proteomes" id="UP000221250"/>
    </source>
</evidence>
<keyword evidence="2" id="KW-1185">Reference proteome</keyword>
<dbReference type="EMBL" id="KY448244">
    <property type="protein sequence ID" value="AQT28645.1"/>
    <property type="molecule type" value="Genomic_DNA"/>
</dbReference>
<accession>A0A1S6L389</accession>